<sequence>MGGLLIPPWYTIEPPSELSLSLVTFMLGFSTALAAVTAVTIIDQAHRTWRRSKRLVTHPYIVMISVEWISSVIISVISFLFIREVIPPSFWLFFSILCLWVLQIQCIMHIIINRIALIMCDPRRVRNLKWLVTLLVGAINISVFVIWMPARLQISSQWIHLNDIWDRVEKGIFLLIDLGLNLYFIYVVRSELIGHGLKKYWNLYWFNVSMIFVSISLDIILIGVMSLPDQSTFIYVQFHPLMYLIKLKIEMNMANLIVKIVKASSPAPGHELHRYAASGSVAHPAQRPGHGIDSRHNSESTTNTKKSTTPSSHSQANILVEAKVPKNDKSNKNDDGWVLTRLPSNFDAGDVVDTRKTSVAEGSVGLVPLSTLTRPALMRNMSEMTQLEVRAGYLDRDVRDKRTSGSVEQSPV</sequence>
<feature type="transmembrane region" description="Helical" evidence="2">
    <location>
        <begin position="60"/>
        <end position="82"/>
    </location>
</feature>
<organism evidence="3 4">
    <name type="scientific">Gnomoniopsis smithogilvyi</name>
    <dbReference type="NCBI Taxonomy" id="1191159"/>
    <lineage>
        <taxon>Eukaryota</taxon>
        <taxon>Fungi</taxon>
        <taxon>Dikarya</taxon>
        <taxon>Ascomycota</taxon>
        <taxon>Pezizomycotina</taxon>
        <taxon>Sordariomycetes</taxon>
        <taxon>Sordariomycetidae</taxon>
        <taxon>Diaporthales</taxon>
        <taxon>Gnomoniaceae</taxon>
        <taxon>Gnomoniopsis</taxon>
    </lineage>
</organism>
<keyword evidence="4" id="KW-1185">Reference proteome</keyword>
<keyword evidence="2" id="KW-0472">Membrane</keyword>
<feature type="region of interest" description="Disordered" evidence="1">
    <location>
        <begin position="282"/>
        <end position="316"/>
    </location>
</feature>
<dbReference type="PANTHER" id="PTHR35179:SF1">
    <property type="entry name" value="INTEGRAL MEMBRANE PROTEIN"/>
    <property type="match status" value="1"/>
</dbReference>
<gene>
    <name evidence="3" type="ORF">N0V93_002601</name>
</gene>
<dbReference type="Proteomes" id="UP001140453">
    <property type="component" value="Unassembled WGS sequence"/>
</dbReference>
<dbReference type="OrthoDB" id="3205825at2759"/>
<feature type="transmembrane region" description="Helical" evidence="2">
    <location>
        <begin position="20"/>
        <end position="39"/>
    </location>
</feature>
<reference evidence="3" key="1">
    <citation type="submission" date="2022-10" db="EMBL/GenBank/DDBJ databases">
        <title>Tapping the CABI collections for fungal endophytes: first genome assemblies for Collariella, Neodidymelliopsis, Ascochyta clinopodiicola, Didymella pomorum, Didymosphaeria variabile, Neocosmospora piperis and Neocucurbitaria cava.</title>
        <authorList>
            <person name="Hill R."/>
        </authorList>
    </citation>
    <scope>NUCLEOTIDE SEQUENCE</scope>
    <source>
        <strain evidence="3">IMI 355082</strain>
    </source>
</reference>
<feature type="transmembrane region" description="Helical" evidence="2">
    <location>
        <begin position="170"/>
        <end position="188"/>
    </location>
</feature>
<feature type="transmembrane region" description="Helical" evidence="2">
    <location>
        <begin position="200"/>
        <end position="226"/>
    </location>
</feature>
<evidence type="ECO:0000313" key="4">
    <source>
        <dbReference type="Proteomes" id="UP001140453"/>
    </source>
</evidence>
<comment type="caution">
    <text evidence="3">The sequence shown here is derived from an EMBL/GenBank/DDBJ whole genome shotgun (WGS) entry which is preliminary data.</text>
</comment>
<accession>A0A9W8YX22</accession>
<dbReference type="PANTHER" id="PTHR35179">
    <property type="entry name" value="PROTEIN CBG02620"/>
    <property type="match status" value="1"/>
</dbReference>
<feature type="transmembrane region" description="Helical" evidence="2">
    <location>
        <begin position="131"/>
        <end position="150"/>
    </location>
</feature>
<evidence type="ECO:0000256" key="1">
    <source>
        <dbReference type="SAM" id="MobiDB-lite"/>
    </source>
</evidence>
<evidence type="ECO:0000256" key="2">
    <source>
        <dbReference type="SAM" id="Phobius"/>
    </source>
</evidence>
<feature type="compositionally biased region" description="Low complexity" evidence="1">
    <location>
        <begin position="299"/>
        <end position="314"/>
    </location>
</feature>
<dbReference type="AlphaFoldDB" id="A0A9W8YX22"/>
<keyword evidence="2" id="KW-1133">Transmembrane helix</keyword>
<proteinExistence type="predicted"/>
<feature type="transmembrane region" description="Helical" evidence="2">
    <location>
        <begin position="88"/>
        <end position="111"/>
    </location>
</feature>
<keyword evidence="2" id="KW-0812">Transmembrane</keyword>
<evidence type="ECO:0000313" key="3">
    <source>
        <dbReference type="EMBL" id="KAJ4393391.1"/>
    </source>
</evidence>
<dbReference type="EMBL" id="JAPEVB010000002">
    <property type="protein sequence ID" value="KAJ4393391.1"/>
    <property type="molecule type" value="Genomic_DNA"/>
</dbReference>
<name>A0A9W8YX22_9PEZI</name>
<protein>
    <submittedName>
        <fullName evidence="3">Uncharacterized protein</fullName>
    </submittedName>
</protein>